<keyword evidence="4" id="KW-1185">Reference proteome</keyword>
<protein>
    <submittedName>
        <fullName evidence="2">Uncharacterized protein</fullName>
    </submittedName>
</protein>
<reference evidence="4" key="2">
    <citation type="submission" date="2014-06" db="EMBL/GenBank/DDBJ databases">
        <authorList>
            <person name="Berkman P.J."/>
        </authorList>
    </citation>
    <scope>NUCLEOTIDE SEQUENCE [LARGE SCALE GENOMIC DNA]</scope>
</reference>
<evidence type="ECO:0000256" key="1">
    <source>
        <dbReference type="SAM" id="MobiDB-lite"/>
    </source>
</evidence>
<name>A0A0F7RRK8_9BASI</name>
<feature type="region of interest" description="Disordered" evidence="1">
    <location>
        <begin position="1"/>
        <end position="68"/>
    </location>
</feature>
<dbReference type="EMBL" id="CCFA01000227">
    <property type="protein sequence ID" value="CDR98646.1"/>
    <property type="molecule type" value="Genomic_DNA"/>
</dbReference>
<feature type="compositionally biased region" description="Low complexity" evidence="1">
    <location>
        <begin position="147"/>
        <end position="156"/>
    </location>
</feature>
<evidence type="ECO:0000313" key="4">
    <source>
        <dbReference type="Proteomes" id="UP000242770"/>
    </source>
</evidence>
<dbReference type="EMBL" id="LK056664">
    <property type="protein sequence ID" value="CDU23814.1"/>
    <property type="molecule type" value="Genomic_DNA"/>
</dbReference>
<evidence type="ECO:0000313" key="2">
    <source>
        <dbReference type="EMBL" id="CDR98646.1"/>
    </source>
</evidence>
<feature type="compositionally biased region" description="Low complexity" evidence="1">
    <location>
        <begin position="1"/>
        <end position="36"/>
    </location>
</feature>
<reference evidence="2" key="1">
    <citation type="submission" date="2014-06" db="EMBL/GenBank/DDBJ databases">
        <authorList>
            <person name="Berkman J.Paul."/>
        </authorList>
    </citation>
    <scope>NUCLEOTIDE SEQUENCE [LARGE SCALE GENOMIC DNA]</scope>
</reference>
<evidence type="ECO:0000313" key="3">
    <source>
        <dbReference type="EMBL" id="CDU23814.1"/>
    </source>
</evidence>
<reference evidence="3" key="3">
    <citation type="submission" date="2014-06" db="EMBL/GenBank/DDBJ databases">
        <authorList>
            <person name="Ju J."/>
            <person name="Zhang J."/>
        </authorList>
    </citation>
    <scope>NUCLEOTIDE SEQUENCE</scope>
    <source>
        <strain evidence="3">SscI8</strain>
    </source>
</reference>
<feature type="compositionally biased region" description="Polar residues" evidence="1">
    <location>
        <begin position="44"/>
        <end position="65"/>
    </location>
</feature>
<feature type="compositionally biased region" description="Low complexity" evidence="1">
    <location>
        <begin position="119"/>
        <end position="134"/>
    </location>
</feature>
<organism evidence="2 4">
    <name type="scientific">Sporisorium scitamineum</name>
    <dbReference type="NCBI Taxonomy" id="49012"/>
    <lineage>
        <taxon>Eukaryota</taxon>
        <taxon>Fungi</taxon>
        <taxon>Dikarya</taxon>
        <taxon>Basidiomycota</taxon>
        <taxon>Ustilaginomycotina</taxon>
        <taxon>Ustilaginomycetes</taxon>
        <taxon>Ustilaginales</taxon>
        <taxon>Ustilaginaceae</taxon>
        <taxon>Sporisorium</taxon>
    </lineage>
</organism>
<proteinExistence type="predicted"/>
<sequence length="188" mass="19196">MYSTSPSSSSMASSSGRTSPEHQSQQPASQPQRSNSFLLPQFFFSPNNNATATENSSHPVTNALLSQPPRRTSFGAGFSNSGRLSALSAFGFMSSSPGLSTSPPALLAGASELSKRTGSAVGSPSSESLPSWPSNTTAQQSGNGTTASPASAAAPAPLAKRHLCFPDGMGGTVCLEVKDRSRRGSAVN</sequence>
<dbReference type="Proteomes" id="UP000242770">
    <property type="component" value="Unassembled WGS sequence"/>
</dbReference>
<dbReference type="AlphaFoldDB" id="A0A0F7RRK8"/>
<dbReference type="OrthoDB" id="2555756at2759"/>
<accession>A0A0F7RRK8</accession>
<feature type="region of interest" description="Disordered" evidence="1">
    <location>
        <begin position="116"/>
        <end position="156"/>
    </location>
</feature>
<gene>
    <name evidence="2" type="primary">SSCI03640.1</name>
    <name evidence="3" type="ORF">SPSC_02443</name>
</gene>
<feature type="compositionally biased region" description="Polar residues" evidence="1">
    <location>
        <begin position="135"/>
        <end position="146"/>
    </location>
</feature>